<gene>
    <name evidence="3" type="ORF">ACFQBQ_03165</name>
</gene>
<dbReference type="Pfam" id="PF07642">
    <property type="entry name" value="BBP2"/>
    <property type="match status" value="1"/>
</dbReference>
<name>A0ABW1Z4W6_9BACT</name>
<feature type="region of interest" description="Disordered" evidence="1">
    <location>
        <begin position="56"/>
        <end position="75"/>
    </location>
</feature>
<keyword evidence="2" id="KW-0732">Signal</keyword>
<comment type="caution">
    <text evidence="3">The sequence shown here is derived from an EMBL/GenBank/DDBJ whole genome shotgun (WGS) entry which is preliminary data.</text>
</comment>
<proteinExistence type="predicted"/>
<sequence length="470" mass="52743">MKTLTLGERQRARLLILMLFAAAVSASAQTGAPSTQNDKQGFLERFVSFYRTDWSGVSPSGPGAPRRGVPSPLNSPPFPSADWSYGGSPTIGESDGNVYPLQTAINGARTRTKVYGWIEPTANLSTSRDRNYPETNDIYSNRVELGQAVVYVERLPDSVQRDHIDWGFHLTGFFGTDYRSTTNKGYFSSQLLDHNRQYGFDPVLEYVDIYFPHVGRGMNLRVGRYISIPGIEAQLTPNNYMFSHSLLYAVDPFTDTGALATIQLNDRWTVQAGVSAGHDVAPWTTDAKPAFTGCVSYTTQSVNDNFYLCANGINDGKYAFNNLQMYDATWYHKIGSTWHLATEVYSMSQRDVPSINGSIVPEKGTNGANCRLGLQRCFAPEWAAVNYVNKQLSPHDFISLRTDFLNDKKGQRTGHATKYSEETLMWSHWIGTTVQIRPELRFDHAWDRRAYDNGTRTNQFTVASDVVFHF</sequence>
<dbReference type="EMBL" id="JBHSWI010000001">
    <property type="protein sequence ID" value="MFC6644605.1"/>
    <property type="molecule type" value="Genomic_DNA"/>
</dbReference>
<feature type="signal peptide" evidence="2">
    <location>
        <begin position="1"/>
        <end position="28"/>
    </location>
</feature>
<dbReference type="RefSeq" id="WP_263372533.1">
    <property type="nucleotide sequence ID" value="NZ_JAGSYD010000005.1"/>
</dbReference>
<dbReference type="InterPro" id="IPR011486">
    <property type="entry name" value="BBP2"/>
</dbReference>
<evidence type="ECO:0000256" key="1">
    <source>
        <dbReference type="SAM" id="MobiDB-lite"/>
    </source>
</evidence>
<accession>A0ABW1Z4W6</accession>
<keyword evidence="4" id="KW-1185">Reference proteome</keyword>
<evidence type="ECO:0000313" key="4">
    <source>
        <dbReference type="Proteomes" id="UP001596391"/>
    </source>
</evidence>
<dbReference type="Proteomes" id="UP001596391">
    <property type="component" value="Unassembled WGS sequence"/>
</dbReference>
<feature type="chain" id="PRO_5045221196" evidence="2">
    <location>
        <begin position="29"/>
        <end position="470"/>
    </location>
</feature>
<organism evidence="3 4">
    <name type="scientific">Granulicella cerasi</name>
    <dbReference type="NCBI Taxonomy" id="741063"/>
    <lineage>
        <taxon>Bacteria</taxon>
        <taxon>Pseudomonadati</taxon>
        <taxon>Acidobacteriota</taxon>
        <taxon>Terriglobia</taxon>
        <taxon>Terriglobales</taxon>
        <taxon>Acidobacteriaceae</taxon>
        <taxon>Granulicella</taxon>
    </lineage>
</organism>
<evidence type="ECO:0000313" key="3">
    <source>
        <dbReference type="EMBL" id="MFC6644605.1"/>
    </source>
</evidence>
<protein>
    <submittedName>
        <fullName evidence="3">Porin</fullName>
    </submittedName>
</protein>
<evidence type="ECO:0000256" key="2">
    <source>
        <dbReference type="SAM" id="SignalP"/>
    </source>
</evidence>
<reference evidence="4" key="1">
    <citation type="journal article" date="2019" name="Int. J. Syst. Evol. Microbiol.">
        <title>The Global Catalogue of Microorganisms (GCM) 10K type strain sequencing project: providing services to taxonomists for standard genome sequencing and annotation.</title>
        <authorList>
            <consortium name="The Broad Institute Genomics Platform"/>
            <consortium name="The Broad Institute Genome Sequencing Center for Infectious Disease"/>
            <person name="Wu L."/>
            <person name="Ma J."/>
        </authorList>
    </citation>
    <scope>NUCLEOTIDE SEQUENCE [LARGE SCALE GENOMIC DNA]</scope>
    <source>
        <strain evidence="4">CGMCC 1.16026</strain>
    </source>
</reference>